<reference evidence="1 2" key="1">
    <citation type="submission" date="2015-02" db="EMBL/GenBank/DDBJ databases">
        <title>Draft genome sequences of ten Microbacterium spp. with emphasis on heavy metal contaminated environments.</title>
        <authorList>
            <person name="Corretto E."/>
        </authorList>
    </citation>
    <scope>NUCLEOTIDE SEQUENCE [LARGE SCALE GENOMIC DNA]</scope>
    <source>
        <strain evidence="1 2">ARN176</strain>
    </source>
</reference>
<dbReference type="AlphaFoldDB" id="A0A0F0LMD0"/>
<protein>
    <submittedName>
        <fullName evidence="1">Uncharacterized protein</fullName>
    </submittedName>
</protein>
<sequence>MVLSKEQAADRYLGLVCQRNAANARIGNAFDAQLGAFQSGGTADVTDVKAAAVEAQRVNRLAIELIDDEYFTWPDKVRPQLQILRQSLMAFLSYEDGLVNSSDFASAASQQVPDAEAGAAAAQEIRYQLGLPADTTASCVGKETYTDTLHAAMVERNEYLASFKDKPSK</sequence>
<proteinExistence type="predicted"/>
<dbReference type="Proteomes" id="UP000033740">
    <property type="component" value="Unassembled WGS sequence"/>
</dbReference>
<dbReference type="PATRIC" id="fig|582680.6.peg.892"/>
<gene>
    <name evidence="1" type="ORF">RS86_00868</name>
</gene>
<dbReference type="EMBL" id="JYIX01000028">
    <property type="protein sequence ID" value="KJL34382.1"/>
    <property type="molecule type" value="Genomic_DNA"/>
</dbReference>
<dbReference type="STRING" id="582680.RS86_00868"/>
<organism evidence="1 2">
    <name type="scientific">Microbacterium azadirachtae</name>
    <dbReference type="NCBI Taxonomy" id="582680"/>
    <lineage>
        <taxon>Bacteria</taxon>
        <taxon>Bacillati</taxon>
        <taxon>Actinomycetota</taxon>
        <taxon>Actinomycetes</taxon>
        <taxon>Micrococcales</taxon>
        <taxon>Microbacteriaceae</taxon>
        <taxon>Microbacterium</taxon>
    </lineage>
</organism>
<evidence type="ECO:0000313" key="1">
    <source>
        <dbReference type="EMBL" id="KJL34382.1"/>
    </source>
</evidence>
<evidence type="ECO:0000313" key="2">
    <source>
        <dbReference type="Proteomes" id="UP000033740"/>
    </source>
</evidence>
<comment type="caution">
    <text evidence="1">The sequence shown here is derived from an EMBL/GenBank/DDBJ whole genome shotgun (WGS) entry which is preliminary data.</text>
</comment>
<accession>A0A0F0LMD0</accession>
<name>A0A0F0LMD0_9MICO</name>
<keyword evidence="2" id="KW-1185">Reference proteome</keyword>